<dbReference type="EMBL" id="CP065053">
    <property type="protein sequence ID" value="QPI49223.1"/>
    <property type="molecule type" value="Genomic_DNA"/>
</dbReference>
<name>A0AA48WB57_9BURK</name>
<dbReference type="RefSeq" id="WP_206088795.1">
    <property type="nucleotide sequence ID" value="NZ_CP065053.1"/>
</dbReference>
<reference evidence="1 2" key="1">
    <citation type="submission" date="2020-11" db="EMBL/GenBank/DDBJ databases">
        <authorList>
            <person name="Sun Q."/>
        </authorList>
    </citation>
    <scope>NUCLEOTIDE SEQUENCE [LARGE SCALE GENOMIC DNA]</scope>
    <source>
        <strain evidence="1 2">P8398</strain>
    </source>
</reference>
<proteinExistence type="predicted"/>
<evidence type="ECO:0000313" key="1">
    <source>
        <dbReference type="EMBL" id="QPI49223.1"/>
    </source>
</evidence>
<dbReference type="Proteomes" id="UP000662888">
    <property type="component" value="Chromosome"/>
</dbReference>
<protein>
    <submittedName>
        <fullName evidence="1">Uncharacterized protein</fullName>
    </submittedName>
</protein>
<accession>A0AA48WB57</accession>
<evidence type="ECO:0000313" key="2">
    <source>
        <dbReference type="Proteomes" id="UP000662888"/>
    </source>
</evidence>
<gene>
    <name evidence="1" type="ORF">IV454_27830</name>
</gene>
<organism evidence="1 2">
    <name type="scientific">Massilia antarctica</name>
    <dbReference type="NCBI Taxonomy" id="2765360"/>
    <lineage>
        <taxon>Bacteria</taxon>
        <taxon>Pseudomonadati</taxon>
        <taxon>Pseudomonadota</taxon>
        <taxon>Betaproteobacteria</taxon>
        <taxon>Burkholderiales</taxon>
        <taxon>Oxalobacteraceae</taxon>
        <taxon>Telluria group</taxon>
        <taxon>Massilia</taxon>
    </lineage>
</organism>
<sequence length="320" mass="36320">MRDWTIVAFLLCYFFCVDLHAENSDVTWKYERAVDYDYPENKVSAPQGISFIFKDDELKISSACTGRVTQKDYAFSDVFQPLSKEGVTGKQLDVFLMKNFKLGLSKVKRVYKVTSPGRCSKPLTEFFVFDDKILAVDAMVFYVYGKANADARAEAESYAGYKLSQLPMNFDHYYAVCEKKILDAHQRPRTTDKCGPKYYPYVADPKKNDPIMSLVGNHDFAKFGAEYANGFSPAFAQKTRATFMLFPPMSNVLLIRVDDFDLVRSEERDVMSGAYITVVNGKVIGQIQGCNMNERYECILDQKVVAKVLPSGKIQSIIPF</sequence>
<keyword evidence="2" id="KW-1185">Reference proteome</keyword>